<dbReference type="GO" id="GO:0051865">
    <property type="term" value="P:protein autoubiquitination"/>
    <property type="evidence" value="ECO:0007669"/>
    <property type="project" value="TreeGrafter"/>
</dbReference>
<dbReference type="PROSITE" id="PS51292">
    <property type="entry name" value="ZF_RING_CH"/>
    <property type="match status" value="1"/>
</dbReference>
<feature type="compositionally biased region" description="Low complexity" evidence="18">
    <location>
        <begin position="428"/>
        <end position="437"/>
    </location>
</feature>
<evidence type="ECO:0000256" key="12">
    <source>
        <dbReference type="ARBA" id="ARBA00022990"/>
    </source>
</evidence>
<feature type="region of interest" description="Disordered" evidence="18">
    <location>
        <begin position="501"/>
        <end position="521"/>
    </location>
</feature>
<dbReference type="SUPFAM" id="SSF57850">
    <property type="entry name" value="RING/U-box"/>
    <property type="match status" value="1"/>
</dbReference>
<evidence type="ECO:0000256" key="4">
    <source>
        <dbReference type="ARBA" id="ARBA00012483"/>
    </source>
</evidence>
<feature type="compositionally biased region" description="Polar residues" evidence="18">
    <location>
        <begin position="143"/>
        <end position="152"/>
    </location>
</feature>
<dbReference type="InterPro" id="IPR052297">
    <property type="entry name" value="RING-CH-type_E3_ubiq-ligase"/>
</dbReference>
<feature type="region of interest" description="Disordered" evidence="18">
    <location>
        <begin position="1"/>
        <end position="152"/>
    </location>
</feature>
<evidence type="ECO:0000313" key="20">
    <source>
        <dbReference type="EMBL" id="NXL48168.1"/>
    </source>
</evidence>
<comment type="function">
    <text evidence="13">E3 ubiquitin-protein ligase which may specifically enhance the E2 activity of HIP2. E3 ubiquitin ligases accept ubiquitin from an E2 ubiquitin-conjugating enzyme in the form of a thioester and then directly transfer the ubiquitin to targeted substrates. May be involved in T-cell proliferation by regulating LIF secretion. May play a role in lysosome homeostasis. Promotes 'Lys-6', 'Lys-11' and 'Lys-63'-linked mixed polyubiquitination on ATG14 leading to the inhibition of autophagy by impairing the interaction between ATG14 and STX7. Participates in the dopamine-mediated negative regulation of the NLRP3 inflammasome by promoting its uibiquitination and subsequent degradation.</text>
</comment>
<feature type="compositionally biased region" description="Polar residues" evidence="18">
    <location>
        <begin position="460"/>
        <end position="469"/>
    </location>
</feature>
<name>A0A7L0T2R8_PODPO</name>
<evidence type="ECO:0000256" key="6">
    <source>
        <dbReference type="ARBA" id="ARBA00022553"/>
    </source>
</evidence>
<feature type="compositionally biased region" description="Low complexity" evidence="18">
    <location>
        <begin position="342"/>
        <end position="351"/>
    </location>
</feature>
<keyword evidence="20" id="KW-0436">Ligase</keyword>
<dbReference type="GO" id="GO:0043130">
    <property type="term" value="F:ubiquitin binding"/>
    <property type="evidence" value="ECO:0007669"/>
    <property type="project" value="TreeGrafter"/>
</dbReference>
<dbReference type="AlphaFoldDB" id="A0A7L0T2R8"/>
<keyword evidence="7" id="KW-0808">Transferase</keyword>
<keyword evidence="6" id="KW-0597">Phosphoprotein</keyword>
<comment type="pathway">
    <text evidence="3">Protein modification; protein ubiquitination.</text>
</comment>
<feature type="compositionally biased region" description="Basic and acidic residues" evidence="18">
    <location>
        <begin position="509"/>
        <end position="521"/>
    </location>
</feature>
<dbReference type="EC" id="2.3.2.27" evidence="4"/>
<evidence type="ECO:0000256" key="13">
    <source>
        <dbReference type="ARBA" id="ARBA00060147"/>
    </source>
</evidence>
<evidence type="ECO:0000259" key="19">
    <source>
        <dbReference type="PROSITE" id="PS51292"/>
    </source>
</evidence>
<comment type="subcellular location">
    <subcellularLocation>
        <location evidence="2">Cytoplasm</location>
    </subcellularLocation>
</comment>
<evidence type="ECO:0000256" key="10">
    <source>
        <dbReference type="ARBA" id="ARBA00022786"/>
    </source>
</evidence>
<dbReference type="GO" id="GO:0016874">
    <property type="term" value="F:ligase activity"/>
    <property type="evidence" value="ECO:0007669"/>
    <property type="project" value="UniProtKB-KW"/>
</dbReference>
<dbReference type="OrthoDB" id="2154780at2759"/>
<feature type="non-terminal residue" evidence="20">
    <location>
        <position position="685"/>
    </location>
</feature>
<evidence type="ECO:0000256" key="2">
    <source>
        <dbReference type="ARBA" id="ARBA00004496"/>
    </source>
</evidence>
<dbReference type="GO" id="GO:0005737">
    <property type="term" value="C:cytoplasm"/>
    <property type="evidence" value="ECO:0007669"/>
    <property type="project" value="UniProtKB-SubCell"/>
</dbReference>
<feature type="compositionally biased region" description="Polar residues" evidence="18">
    <location>
        <begin position="299"/>
        <end position="314"/>
    </location>
</feature>
<keyword evidence="21" id="KW-1185">Reference proteome</keyword>
<keyword evidence="5" id="KW-0963">Cytoplasm</keyword>
<feature type="non-terminal residue" evidence="20">
    <location>
        <position position="1"/>
    </location>
</feature>
<feature type="compositionally biased region" description="Polar residues" evidence="18">
    <location>
        <begin position="48"/>
        <end position="59"/>
    </location>
</feature>
<feature type="compositionally biased region" description="Polar residues" evidence="18">
    <location>
        <begin position="369"/>
        <end position="380"/>
    </location>
</feature>
<evidence type="ECO:0000256" key="7">
    <source>
        <dbReference type="ARBA" id="ARBA00022679"/>
    </source>
</evidence>
<evidence type="ECO:0000256" key="18">
    <source>
        <dbReference type="SAM" id="MobiDB-lite"/>
    </source>
</evidence>
<evidence type="ECO:0000256" key="14">
    <source>
        <dbReference type="ARBA" id="ARBA00069013"/>
    </source>
</evidence>
<organism evidence="20 21">
    <name type="scientific">Podilymbus podiceps</name>
    <name type="common">Pied-billed grebe</name>
    <dbReference type="NCBI Taxonomy" id="9252"/>
    <lineage>
        <taxon>Eukaryota</taxon>
        <taxon>Metazoa</taxon>
        <taxon>Chordata</taxon>
        <taxon>Craniata</taxon>
        <taxon>Vertebrata</taxon>
        <taxon>Euteleostomi</taxon>
        <taxon>Archelosauria</taxon>
        <taxon>Archosauria</taxon>
        <taxon>Dinosauria</taxon>
        <taxon>Saurischia</taxon>
        <taxon>Theropoda</taxon>
        <taxon>Coelurosauria</taxon>
        <taxon>Aves</taxon>
        <taxon>Neognathae</taxon>
        <taxon>Neoaves</taxon>
        <taxon>Mirandornithes</taxon>
        <taxon>Podicipediformes</taxon>
        <taxon>Podicipedidae</taxon>
        <taxon>Podilymbus</taxon>
    </lineage>
</organism>
<feature type="region of interest" description="Disordered" evidence="18">
    <location>
        <begin position="248"/>
        <end position="326"/>
    </location>
</feature>
<feature type="region of interest" description="Disordered" evidence="18">
    <location>
        <begin position="209"/>
        <end position="234"/>
    </location>
</feature>
<evidence type="ECO:0000256" key="16">
    <source>
        <dbReference type="ARBA" id="ARBA00083915"/>
    </source>
</evidence>
<dbReference type="EMBL" id="VXAO01000560">
    <property type="protein sequence ID" value="NXL48168.1"/>
    <property type="molecule type" value="Genomic_DNA"/>
</dbReference>
<evidence type="ECO:0000256" key="17">
    <source>
        <dbReference type="ARBA" id="ARBA00084030"/>
    </source>
</evidence>
<reference evidence="20 21" key="1">
    <citation type="submission" date="2019-09" db="EMBL/GenBank/DDBJ databases">
        <title>Bird 10,000 Genomes (B10K) Project - Family phase.</title>
        <authorList>
            <person name="Zhang G."/>
        </authorList>
    </citation>
    <scope>NUCLEOTIDE SEQUENCE [LARGE SCALE GENOMIC DNA]</scope>
    <source>
        <strain evidence="20">B10K-DU-009-04</strain>
        <tissue evidence="20">Mixed tissue sample</tissue>
    </source>
</reference>
<comment type="catalytic activity">
    <reaction evidence="1">
        <text>S-ubiquitinyl-[E2 ubiquitin-conjugating enzyme]-L-cysteine + [acceptor protein]-L-lysine = [E2 ubiquitin-conjugating enzyme]-L-cysteine + N(6)-ubiquitinyl-[acceptor protein]-L-lysine.</text>
        <dbReference type="EC" id="2.3.2.27"/>
    </reaction>
</comment>
<keyword evidence="12" id="KW-0007">Acetylation</keyword>
<feature type="compositionally biased region" description="Low complexity" evidence="18">
    <location>
        <begin position="254"/>
        <end position="271"/>
    </location>
</feature>
<keyword evidence="11" id="KW-0862">Zinc</keyword>
<evidence type="ECO:0000256" key="8">
    <source>
        <dbReference type="ARBA" id="ARBA00022723"/>
    </source>
</evidence>
<dbReference type="GO" id="GO:0061630">
    <property type="term" value="F:ubiquitin protein ligase activity"/>
    <property type="evidence" value="ECO:0007669"/>
    <property type="project" value="UniProtKB-EC"/>
</dbReference>
<dbReference type="GO" id="GO:0005634">
    <property type="term" value="C:nucleus"/>
    <property type="evidence" value="ECO:0007669"/>
    <property type="project" value="TreeGrafter"/>
</dbReference>
<evidence type="ECO:0000256" key="5">
    <source>
        <dbReference type="ARBA" id="ARBA00022490"/>
    </source>
</evidence>
<dbReference type="FunFam" id="3.30.40.10:FF:000108">
    <property type="entry name" value="E3 ubiquitin-protein ligase MARCH7 isoform X1"/>
    <property type="match status" value="1"/>
</dbReference>
<dbReference type="SMART" id="SM00744">
    <property type="entry name" value="RINGv"/>
    <property type="match status" value="1"/>
</dbReference>
<dbReference type="PANTHER" id="PTHR14471">
    <property type="entry name" value="MARCH7/10 E3 UBIQUITIN PROTEIN LIGASE FAMILY MEMBER"/>
    <property type="match status" value="1"/>
</dbReference>
<sequence length="685" mass="76136">MESKPSRIPRRISVQASSSSLGSRTLTGNSLAGAYSARESSRRLESGYQESSVLNSSSRDWGIGERDTHETPWKLTTSSPTRYSGTLDHPHSGRLLGSRSRLSASSSSHFTSGCYGESERTQGAYSRLHSQQRDSDSKRPKLSCTSTSSVRSNGLTAFSDSSWRYSRIPRSSSVMLGSLGTELVRERRELERRTDLSVNNLVDHSYRNSDFSSSTYLQDRPASSYAEGARPKENSLSTLRLNASMNRQLPSDHQPSFFSSNMSSSRSSYPSRQRRNELESPQRSMQPAFSLTAIRDEAPSSSGSERILSSQRSLNEPAADSEGRRTTRQLLSRLASSMSSTFFSRRSSQDSLHTRSLGSEESTVVPRVQASTLSSSNGSATPEVPGLQTSEASQGFSFLRRRWGLSGVSQNHNSDSDGESYRPDSESRSTGSWLSSSLRNRCTPLFSRRRREGRDESARISTSDTTARSQHVFRRRESVPPTLGSSLADNLMITVDIIPSGWNQSDGQESGKSKIPPSRDPERLQKIKESLLLEDSEDEEGDLCRICQMSSASSDNILIEPCKCTGSLQYVHQECMKKWLQSKINSGSSLEAVTTCELCKEKLHLNLEDFDIHELYRAHANEQADYEFISSGLYLVVLLHLCEQRFSDMLGTASEASTRVRFINLARTLQAHMEDIESRCFPSSS</sequence>
<evidence type="ECO:0000256" key="9">
    <source>
        <dbReference type="ARBA" id="ARBA00022771"/>
    </source>
</evidence>
<evidence type="ECO:0000256" key="1">
    <source>
        <dbReference type="ARBA" id="ARBA00000900"/>
    </source>
</evidence>
<feature type="region of interest" description="Disordered" evidence="18">
    <location>
        <begin position="407"/>
        <end position="485"/>
    </location>
</feature>
<accession>A0A7L0T2R8</accession>
<dbReference type="CDD" id="cd16812">
    <property type="entry name" value="RING_CH-C4HC3_MARCH7"/>
    <property type="match status" value="1"/>
</dbReference>
<dbReference type="Pfam" id="PF12906">
    <property type="entry name" value="RINGv"/>
    <property type="match status" value="1"/>
</dbReference>
<evidence type="ECO:0000313" key="21">
    <source>
        <dbReference type="Proteomes" id="UP000555275"/>
    </source>
</evidence>
<dbReference type="Proteomes" id="UP000555275">
    <property type="component" value="Unassembled WGS sequence"/>
</dbReference>
<proteinExistence type="predicted"/>
<dbReference type="Gene3D" id="3.30.40.10">
    <property type="entry name" value="Zinc/RING finger domain, C3HC4 (zinc finger)"/>
    <property type="match status" value="1"/>
</dbReference>
<dbReference type="GO" id="GO:0031624">
    <property type="term" value="F:ubiquitin conjugating enzyme binding"/>
    <property type="evidence" value="ECO:0007669"/>
    <property type="project" value="TreeGrafter"/>
</dbReference>
<protein>
    <recommendedName>
        <fullName evidence="14">E3 ubiquitin-protein ligase MARCHF7</fullName>
        <ecNumber evidence="4">2.3.2.27</ecNumber>
    </recommendedName>
    <alternativeName>
        <fullName evidence="16">Membrane-associated RING finger protein 7</fullName>
    </alternativeName>
    <alternativeName>
        <fullName evidence="15">Membrane-associated RING-CH protein VII</fullName>
    </alternativeName>
    <alternativeName>
        <fullName evidence="17">RING-type E3 ubiquitin transferase MARCHF7</fullName>
    </alternativeName>
</protein>
<comment type="caution">
    <text evidence="20">The sequence shown here is derived from an EMBL/GenBank/DDBJ whole genome shotgun (WGS) entry which is preliminary data.</text>
</comment>
<gene>
    <name evidence="20" type="primary">March7</name>
    <name evidence="20" type="ORF">PODPOD_R00943</name>
</gene>
<keyword evidence="8" id="KW-0479">Metal-binding</keyword>
<feature type="compositionally biased region" description="Low complexity" evidence="18">
    <location>
        <begin position="17"/>
        <end position="31"/>
    </location>
</feature>
<keyword evidence="9" id="KW-0863">Zinc-finger</keyword>
<evidence type="ECO:0000256" key="15">
    <source>
        <dbReference type="ARBA" id="ARBA00079600"/>
    </source>
</evidence>
<evidence type="ECO:0000256" key="3">
    <source>
        <dbReference type="ARBA" id="ARBA00004906"/>
    </source>
</evidence>
<dbReference type="GO" id="GO:0008270">
    <property type="term" value="F:zinc ion binding"/>
    <property type="evidence" value="ECO:0007669"/>
    <property type="project" value="UniProtKB-KW"/>
</dbReference>
<feature type="compositionally biased region" description="Low complexity" evidence="18">
    <location>
        <begin position="93"/>
        <end position="108"/>
    </location>
</feature>
<keyword evidence="10" id="KW-0833">Ubl conjugation pathway</keyword>
<feature type="compositionally biased region" description="Basic and acidic residues" evidence="18">
    <location>
        <begin position="62"/>
        <end position="72"/>
    </location>
</feature>
<dbReference type="PANTHER" id="PTHR14471:SF1">
    <property type="entry name" value="E3 UBIQUITIN-PROTEIN LIGASE MARCHF7"/>
    <property type="match status" value="1"/>
</dbReference>
<feature type="region of interest" description="Disordered" evidence="18">
    <location>
        <begin position="342"/>
        <end position="389"/>
    </location>
</feature>
<feature type="domain" description="RING-CH-type" evidence="19">
    <location>
        <begin position="536"/>
        <end position="606"/>
    </location>
</feature>
<evidence type="ECO:0000256" key="11">
    <source>
        <dbReference type="ARBA" id="ARBA00022833"/>
    </source>
</evidence>
<dbReference type="InterPro" id="IPR011016">
    <property type="entry name" value="Znf_RING-CH"/>
</dbReference>
<dbReference type="InterPro" id="IPR013083">
    <property type="entry name" value="Znf_RING/FYVE/PHD"/>
</dbReference>
<feature type="compositionally biased region" description="Polar residues" evidence="18">
    <location>
        <begin position="74"/>
        <end position="84"/>
    </location>
</feature>